<dbReference type="AlphaFoldDB" id="A0A3L6RR87"/>
<reference evidence="2" key="1">
    <citation type="journal article" date="2019" name="Nat. Commun.">
        <title>The genome of broomcorn millet.</title>
        <authorList>
            <person name="Zou C."/>
            <person name="Miki D."/>
            <person name="Li D."/>
            <person name="Tang Q."/>
            <person name="Xiao L."/>
            <person name="Rajput S."/>
            <person name="Deng P."/>
            <person name="Jia W."/>
            <person name="Huang R."/>
            <person name="Zhang M."/>
            <person name="Sun Y."/>
            <person name="Hu J."/>
            <person name="Fu X."/>
            <person name="Schnable P.S."/>
            <person name="Li F."/>
            <person name="Zhang H."/>
            <person name="Feng B."/>
            <person name="Zhu X."/>
            <person name="Liu R."/>
            <person name="Schnable J.C."/>
            <person name="Zhu J.-K."/>
            <person name="Zhang H."/>
        </authorList>
    </citation>
    <scope>NUCLEOTIDE SEQUENCE [LARGE SCALE GENOMIC DNA]</scope>
</reference>
<comment type="caution">
    <text evidence="1">The sequence shown here is derived from an EMBL/GenBank/DDBJ whole genome shotgun (WGS) entry which is preliminary data.</text>
</comment>
<dbReference type="Proteomes" id="UP000275267">
    <property type="component" value="Unassembled WGS sequence"/>
</dbReference>
<evidence type="ECO:0000313" key="1">
    <source>
        <dbReference type="EMBL" id="RLN08292.1"/>
    </source>
</evidence>
<organism evidence="1 2">
    <name type="scientific">Panicum miliaceum</name>
    <name type="common">Proso millet</name>
    <name type="synonym">Broomcorn millet</name>
    <dbReference type="NCBI Taxonomy" id="4540"/>
    <lineage>
        <taxon>Eukaryota</taxon>
        <taxon>Viridiplantae</taxon>
        <taxon>Streptophyta</taxon>
        <taxon>Embryophyta</taxon>
        <taxon>Tracheophyta</taxon>
        <taxon>Spermatophyta</taxon>
        <taxon>Magnoliopsida</taxon>
        <taxon>Liliopsida</taxon>
        <taxon>Poales</taxon>
        <taxon>Poaceae</taxon>
        <taxon>PACMAD clade</taxon>
        <taxon>Panicoideae</taxon>
        <taxon>Panicodae</taxon>
        <taxon>Paniceae</taxon>
        <taxon>Panicinae</taxon>
        <taxon>Panicum</taxon>
        <taxon>Panicum sect. Panicum</taxon>
    </lineage>
</organism>
<proteinExistence type="predicted"/>
<sequence>MALVREHPAYGGFDGAEAAAFDALGSGHDAWLGLDTAALFGGGRSDGAAAYVAGGGMNVWASAGSASVLVFDRAATAAVGEEEEEECDAWIDAMDQSDGTAAAPEARHAPAASVGFDAATGCFTLTERA</sequence>
<protein>
    <submittedName>
        <fullName evidence="1">Uncharacterized protein</fullName>
    </submittedName>
</protein>
<keyword evidence="2" id="KW-1185">Reference proteome</keyword>
<gene>
    <name evidence="1" type="ORF">C2845_PM11G28400</name>
</gene>
<dbReference type="EMBL" id="PQIB02000007">
    <property type="protein sequence ID" value="RLN08292.1"/>
    <property type="molecule type" value="Genomic_DNA"/>
</dbReference>
<name>A0A3L6RR87_PANMI</name>
<evidence type="ECO:0000313" key="2">
    <source>
        <dbReference type="Proteomes" id="UP000275267"/>
    </source>
</evidence>
<accession>A0A3L6RR87</accession>